<dbReference type="PANTHER" id="PTHR43122:SF1">
    <property type="entry name" value="IRON-SULFUR-BINDING PROTEIN"/>
    <property type="match status" value="1"/>
</dbReference>
<proteinExistence type="predicted"/>
<evidence type="ECO:0000313" key="5">
    <source>
        <dbReference type="EMBL" id="KRT36141.1"/>
    </source>
</evidence>
<dbReference type="GO" id="GO:0051536">
    <property type="term" value="F:iron-sulfur cluster binding"/>
    <property type="evidence" value="ECO:0007669"/>
    <property type="project" value="UniProtKB-KW"/>
</dbReference>
<evidence type="ECO:0000313" key="6">
    <source>
        <dbReference type="Proteomes" id="UP000005273"/>
    </source>
</evidence>
<keyword evidence="1" id="KW-0479">Metal-binding</keyword>
<dbReference type="OrthoDB" id="9804603at2"/>
<dbReference type="InterPro" id="IPR017896">
    <property type="entry name" value="4Fe4S_Fe-S-bd"/>
</dbReference>
<sequence length="71" mass="7903">MPKGRVEVLEEKCKSCGLCVEACPNKVLKISDRINSKGYRPAEQFKEGCVACKMCAMMCPDVAIEVYRVES</sequence>
<dbReference type="PANTHER" id="PTHR43122">
    <property type="entry name" value="FERREDOXIN SUBUNIT OF PYRUVATE:FLAVODOXIN OXIDOREDUCTASE-RELATED"/>
    <property type="match status" value="1"/>
</dbReference>
<evidence type="ECO:0000256" key="3">
    <source>
        <dbReference type="ARBA" id="ARBA00023014"/>
    </source>
</evidence>
<keyword evidence="6" id="KW-1185">Reference proteome</keyword>
<dbReference type="Proteomes" id="UP000005273">
    <property type="component" value="Unassembled WGS sequence"/>
</dbReference>
<evidence type="ECO:0000256" key="1">
    <source>
        <dbReference type="ARBA" id="ARBA00022723"/>
    </source>
</evidence>
<dbReference type="EMBL" id="ACJX03000001">
    <property type="protein sequence ID" value="KRT36141.1"/>
    <property type="molecule type" value="Genomic_DNA"/>
</dbReference>
<evidence type="ECO:0000259" key="4">
    <source>
        <dbReference type="PROSITE" id="PS51379"/>
    </source>
</evidence>
<dbReference type="Gene3D" id="3.30.70.20">
    <property type="match status" value="1"/>
</dbReference>
<dbReference type="eggNOG" id="COG1146">
    <property type="taxonomic scope" value="Bacteria"/>
</dbReference>
<dbReference type="GO" id="GO:0046872">
    <property type="term" value="F:metal ion binding"/>
    <property type="evidence" value="ECO:0007669"/>
    <property type="project" value="UniProtKB-KW"/>
</dbReference>
<organism evidence="5 6">
    <name type="scientific">Acetomicrobium hydrogeniformans ATCC BAA-1850</name>
    <dbReference type="NCBI Taxonomy" id="592015"/>
    <lineage>
        <taxon>Bacteria</taxon>
        <taxon>Thermotogati</taxon>
        <taxon>Synergistota</taxon>
        <taxon>Synergistia</taxon>
        <taxon>Synergistales</taxon>
        <taxon>Acetomicrobiaceae</taxon>
        <taxon>Acetomicrobium</taxon>
    </lineage>
</organism>
<protein>
    <submittedName>
        <fullName evidence="5">4Fe-4S binding domain protein</fullName>
    </submittedName>
</protein>
<reference evidence="6" key="1">
    <citation type="submission" date="2012-09" db="EMBL/GenBank/DDBJ databases">
        <authorList>
            <person name="Weinstock G."/>
            <person name="Sodergren E."/>
            <person name="Clifton S."/>
            <person name="Fulton L."/>
            <person name="Fulton B."/>
            <person name="Courtney L."/>
            <person name="Fronick C."/>
            <person name="Harrison M."/>
            <person name="Strong C."/>
            <person name="Farmer C."/>
            <person name="Delehaunty K."/>
            <person name="Markovic C."/>
            <person name="Hall O."/>
            <person name="Minx P."/>
            <person name="Tomlinson C."/>
            <person name="Mitreva M."/>
            <person name="Nelson J."/>
            <person name="Hou S."/>
            <person name="Wollam A."/>
            <person name="Pepin K.H."/>
            <person name="Johnson M."/>
            <person name="Bhonagiri V."/>
            <person name="Nash W.E."/>
            <person name="Suruliraj S."/>
            <person name="Warren W."/>
            <person name="Chinwalla A."/>
            <person name="Mardis E.R."/>
            <person name="Wilson R.K."/>
        </authorList>
    </citation>
    <scope>NUCLEOTIDE SEQUENCE [LARGE SCALE GENOMIC DNA]</scope>
    <source>
        <strain evidence="6">OS1</strain>
    </source>
</reference>
<dbReference type="PROSITE" id="PS51379">
    <property type="entry name" value="4FE4S_FER_2"/>
    <property type="match status" value="2"/>
</dbReference>
<dbReference type="PROSITE" id="PS00198">
    <property type="entry name" value="4FE4S_FER_1"/>
    <property type="match status" value="2"/>
</dbReference>
<feature type="domain" description="4Fe-4S ferredoxin-type" evidence="4">
    <location>
        <begin position="4"/>
        <end position="33"/>
    </location>
</feature>
<dbReference type="Pfam" id="PF12838">
    <property type="entry name" value="Fer4_7"/>
    <property type="match status" value="1"/>
</dbReference>
<dbReference type="STRING" id="592015.HMPREF1705_03404"/>
<dbReference type="RefSeq" id="WP_009201166.1">
    <property type="nucleotide sequence ID" value="NZ_ACJX03000001.1"/>
</dbReference>
<dbReference type="InterPro" id="IPR017900">
    <property type="entry name" value="4Fe4S_Fe_S_CS"/>
</dbReference>
<feature type="domain" description="4Fe-4S ferredoxin-type" evidence="4">
    <location>
        <begin position="40"/>
        <end position="69"/>
    </location>
</feature>
<accession>A0A0T5XCQ0</accession>
<gene>
    <name evidence="5" type="ORF">HMPREF1705_03404</name>
</gene>
<dbReference type="SUPFAM" id="SSF54862">
    <property type="entry name" value="4Fe-4S ferredoxins"/>
    <property type="match status" value="1"/>
</dbReference>
<dbReference type="AlphaFoldDB" id="A0A0T5XCQ0"/>
<evidence type="ECO:0000256" key="2">
    <source>
        <dbReference type="ARBA" id="ARBA00023004"/>
    </source>
</evidence>
<comment type="caution">
    <text evidence="5">The sequence shown here is derived from an EMBL/GenBank/DDBJ whole genome shotgun (WGS) entry which is preliminary data.</text>
</comment>
<keyword evidence="3" id="KW-0411">Iron-sulfur</keyword>
<name>A0A0T5XCQ0_9BACT</name>
<keyword evidence="2" id="KW-0408">Iron</keyword>